<accession>A0ABY5FUN6</accession>
<feature type="transmembrane region" description="Helical" evidence="1">
    <location>
        <begin position="60"/>
        <end position="77"/>
    </location>
</feature>
<dbReference type="InterPro" id="IPR017195">
    <property type="entry name" value="ABC_thiamin-permease_prd"/>
</dbReference>
<evidence type="ECO:0000256" key="1">
    <source>
        <dbReference type="SAM" id="Phobius"/>
    </source>
</evidence>
<reference evidence="2" key="1">
    <citation type="submission" date="2022-07" db="EMBL/GenBank/DDBJ databases">
        <title>Taxonomic analysis of Microcella humidisoli nov. sp., isolated from riverside soil.</title>
        <authorList>
            <person name="Molina K.M."/>
            <person name="Kim S.B."/>
        </authorList>
    </citation>
    <scope>NUCLEOTIDE SEQUENCE</scope>
    <source>
        <strain evidence="2">MMS21-STM10</strain>
    </source>
</reference>
<dbReference type="Pfam" id="PF09819">
    <property type="entry name" value="ABC_cobalt"/>
    <property type="match status" value="1"/>
</dbReference>
<keyword evidence="3" id="KW-1185">Reference proteome</keyword>
<gene>
    <name evidence="2" type="ORF">NNL39_09385</name>
</gene>
<evidence type="ECO:0000313" key="3">
    <source>
        <dbReference type="Proteomes" id="UP001060039"/>
    </source>
</evidence>
<protein>
    <submittedName>
        <fullName evidence="2">ECF transporter S component</fullName>
    </submittedName>
</protein>
<evidence type="ECO:0000313" key="2">
    <source>
        <dbReference type="EMBL" id="UTT61886.1"/>
    </source>
</evidence>
<keyword evidence="1" id="KW-1133">Transmembrane helix</keyword>
<organism evidence="2 3">
    <name type="scientific">Microcella humidisoli</name>
    <dbReference type="NCBI Taxonomy" id="2963406"/>
    <lineage>
        <taxon>Bacteria</taxon>
        <taxon>Bacillati</taxon>
        <taxon>Actinomycetota</taxon>
        <taxon>Actinomycetes</taxon>
        <taxon>Micrococcales</taxon>
        <taxon>Microbacteriaceae</taxon>
        <taxon>Microcella</taxon>
    </lineage>
</organism>
<dbReference type="RefSeq" id="WP_255159027.1">
    <property type="nucleotide sequence ID" value="NZ_CP101497.1"/>
</dbReference>
<sequence length="230" mass="23485">MVTTAPTPSTRPRPALQWRVVDIVVASVLGVAGGLVMTLWNLVYSPVTAPLEVALPGLQALMYAVWLFPAVLVGLVVRKPGAALYGELVAASVSALLGGMWGWTAIAWGLVQGLGAEIVFAILLYRAWGLLPAILAGMGAGVGMSIMDLTFYYAGARPEFMVVYAASAIVSGAVIAGLGSWLLVRGLARTGALARFAAGRELAARSTASEPVAAASAAASASAEDARSGS</sequence>
<keyword evidence="1" id="KW-0472">Membrane</keyword>
<dbReference type="EMBL" id="CP101497">
    <property type="protein sequence ID" value="UTT61886.1"/>
    <property type="molecule type" value="Genomic_DNA"/>
</dbReference>
<dbReference type="PIRSF" id="PIRSF037394">
    <property type="entry name" value="ABC_thiamine-permease_YkoE_prd"/>
    <property type="match status" value="1"/>
</dbReference>
<feature type="transmembrane region" description="Helical" evidence="1">
    <location>
        <begin position="84"/>
        <end position="103"/>
    </location>
</feature>
<feature type="transmembrane region" description="Helical" evidence="1">
    <location>
        <begin position="161"/>
        <end position="184"/>
    </location>
</feature>
<proteinExistence type="predicted"/>
<keyword evidence="1" id="KW-0812">Transmembrane</keyword>
<feature type="transmembrane region" description="Helical" evidence="1">
    <location>
        <begin position="109"/>
        <end position="128"/>
    </location>
</feature>
<feature type="transmembrane region" description="Helical" evidence="1">
    <location>
        <begin position="135"/>
        <end position="155"/>
    </location>
</feature>
<feature type="transmembrane region" description="Helical" evidence="1">
    <location>
        <begin position="20"/>
        <end position="40"/>
    </location>
</feature>
<dbReference type="Proteomes" id="UP001060039">
    <property type="component" value="Chromosome"/>
</dbReference>
<name>A0ABY5FUN6_9MICO</name>